<dbReference type="Proteomes" id="UP000281406">
    <property type="component" value="Unassembled WGS sequence"/>
</dbReference>
<dbReference type="Gene3D" id="2.60.120.740">
    <property type="match status" value="1"/>
</dbReference>
<evidence type="ECO:0000313" key="4">
    <source>
        <dbReference type="EMBL" id="ROI69444.1"/>
    </source>
</evidence>
<dbReference type="PANTHER" id="PTHR46780">
    <property type="entry name" value="PROTEIN EVA-1"/>
    <property type="match status" value="1"/>
</dbReference>
<dbReference type="AlphaFoldDB" id="A0A3N0XM02"/>
<dbReference type="GO" id="GO:0030246">
    <property type="term" value="F:carbohydrate binding"/>
    <property type="evidence" value="ECO:0007669"/>
    <property type="project" value="UniProtKB-KW"/>
</dbReference>
<keyword evidence="2" id="KW-0677">Repeat</keyword>
<keyword evidence="5" id="KW-1185">Reference proteome</keyword>
<dbReference type="OrthoDB" id="1100386at2759"/>
<dbReference type="Pfam" id="PF02140">
    <property type="entry name" value="SUEL_Lectin"/>
    <property type="match status" value="1"/>
</dbReference>
<dbReference type="EMBL" id="RJVU01069537">
    <property type="protein sequence ID" value="ROI69444.1"/>
    <property type="molecule type" value="Genomic_DNA"/>
</dbReference>
<evidence type="ECO:0000259" key="3">
    <source>
        <dbReference type="PROSITE" id="PS50228"/>
    </source>
</evidence>
<feature type="domain" description="SUEL-type lectin" evidence="3">
    <location>
        <begin position="19"/>
        <end position="107"/>
    </location>
</feature>
<keyword evidence="1 4" id="KW-0430">Lectin</keyword>
<organism evidence="4 5">
    <name type="scientific">Anabarilius grahami</name>
    <name type="common">Kanglang fish</name>
    <name type="synonym">Barilius grahami</name>
    <dbReference type="NCBI Taxonomy" id="495550"/>
    <lineage>
        <taxon>Eukaryota</taxon>
        <taxon>Metazoa</taxon>
        <taxon>Chordata</taxon>
        <taxon>Craniata</taxon>
        <taxon>Vertebrata</taxon>
        <taxon>Euteleostomi</taxon>
        <taxon>Actinopterygii</taxon>
        <taxon>Neopterygii</taxon>
        <taxon>Teleostei</taxon>
        <taxon>Ostariophysi</taxon>
        <taxon>Cypriniformes</taxon>
        <taxon>Xenocyprididae</taxon>
        <taxon>Xenocypridinae</taxon>
        <taxon>Xenocypridinae incertae sedis</taxon>
        <taxon>Anabarilius</taxon>
    </lineage>
</organism>
<reference evidence="4 5" key="1">
    <citation type="submission" date="2018-10" db="EMBL/GenBank/DDBJ databases">
        <title>Genome assembly for a Yunnan-Guizhou Plateau 3E fish, Anabarilius grahami (Regan), and its evolutionary and genetic applications.</title>
        <authorList>
            <person name="Jiang W."/>
        </authorList>
    </citation>
    <scope>NUCLEOTIDE SEQUENCE [LARGE SCALE GENOMIC DNA]</scope>
    <source>
        <strain evidence="4">AG-KIZ</strain>
        <tissue evidence="4">Muscle</tissue>
    </source>
</reference>
<dbReference type="InterPro" id="IPR000922">
    <property type="entry name" value="Lectin_gal-bd_dom"/>
</dbReference>
<accession>A0A3N0XM02</accession>
<comment type="caution">
    <text evidence="4">The sequence shown here is derived from an EMBL/GenBank/DDBJ whole genome shotgun (WGS) entry which is preliminary data.</text>
</comment>
<evidence type="ECO:0000256" key="1">
    <source>
        <dbReference type="ARBA" id="ARBA00022734"/>
    </source>
</evidence>
<protein>
    <submittedName>
        <fullName evidence="4">Rhamnose-binding lectin</fullName>
    </submittedName>
</protein>
<dbReference type="InterPro" id="IPR043159">
    <property type="entry name" value="Lectin_gal-bd_sf"/>
</dbReference>
<proteinExistence type="predicted"/>
<sequence length="136" mass="14971">MMNETLKLESYLFSETVVTCDGFVQRLSCDSGVIRVQSATFGRTNGNICSVGRPQGQTSNTLCSMDVPEVSKRCDGLSKCELNTQGLAAHDPCDGTYKYYTTNYTCIQAGLEICSSISSIKFLCKSVMVFLFQKRV</sequence>
<evidence type="ECO:0000256" key="2">
    <source>
        <dbReference type="ARBA" id="ARBA00022737"/>
    </source>
</evidence>
<gene>
    <name evidence="4" type="ORF">DPX16_14384</name>
</gene>
<dbReference type="PROSITE" id="PS50228">
    <property type="entry name" value="SUEL_LECTIN"/>
    <property type="match status" value="1"/>
</dbReference>
<name>A0A3N0XM02_ANAGA</name>
<evidence type="ECO:0000313" key="5">
    <source>
        <dbReference type="Proteomes" id="UP000281406"/>
    </source>
</evidence>